<name>A0A1E7FQH4_9STRA</name>
<dbReference type="EMBL" id="KV784354">
    <property type="protein sequence ID" value="OEU20420.1"/>
    <property type="molecule type" value="Genomic_DNA"/>
</dbReference>
<organism evidence="1 2">
    <name type="scientific">Fragilariopsis cylindrus CCMP1102</name>
    <dbReference type="NCBI Taxonomy" id="635003"/>
    <lineage>
        <taxon>Eukaryota</taxon>
        <taxon>Sar</taxon>
        <taxon>Stramenopiles</taxon>
        <taxon>Ochrophyta</taxon>
        <taxon>Bacillariophyta</taxon>
        <taxon>Bacillariophyceae</taxon>
        <taxon>Bacillariophycidae</taxon>
        <taxon>Bacillariales</taxon>
        <taxon>Bacillariaceae</taxon>
        <taxon>Fragilariopsis</taxon>
    </lineage>
</organism>
<protein>
    <submittedName>
        <fullName evidence="1">Uncharacterized protein</fullName>
    </submittedName>
</protein>
<dbReference type="AlphaFoldDB" id="A0A1E7FQH4"/>
<keyword evidence="2" id="KW-1185">Reference proteome</keyword>
<evidence type="ECO:0000313" key="1">
    <source>
        <dbReference type="EMBL" id="OEU20420.1"/>
    </source>
</evidence>
<proteinExistence type="predicted"/>
<dbReference type="InParanoid" id="A0A1E7FQH4"/>
<dbReference type="Proteomes" id="UP000095751">
    <property type="component" value="Unassembled WGS sequence"/>
</dbReference>
<dbReference type="KEGG" id="fcy:FRACYDRAFT_234013"/>
<evidence type="ECO:0000313" key="2">
    <source>
        <dbReference type="Proteomes" id="UP000095751"/>
    </source>
</evidence>
<gene>
    <name evidence="1" type="ORF">FRACYDRAFT_234013</name>
</gene>
<accession>A0A1E7FQH4</accession>
<reference evidence="1 2" key="1">
    <citation type="submission" date="2016-09" db="EMBL/GenBank/DDBJ databases">
        <title>Extensive genetic diversity and differential bi-allelic expression allows diatom success in the polar Southern Ocean.</title>
        <authorList>
            <consortium name="DOE Joint Genome Institute"/>
            <person name="Mock T."/>
            <person name="Otillar R.P."/>
            <person name="Strauss J."/>
            <person name="Dupont C."/>
            <person name="Frickenhaus S."/>
            <person name="Maumus F."/>
            <person name="Mcmullan M."/>
            <person name="Sanges R."/>
            <person name="Schmutz J."/>
            <person name="Toseland A."/>
            <person name="Valas R."/>
            <person name="Veluchamy A."/>
            <person name="Ward B.J."/>
            <person name="Allen A."/>
            <person name="Barry K."/>
            <person name="Falciatore A."/>
            <person name="Ferrante M."/>
            <person name="Fortunato A.E."/>
            <person name="Gloeckner G."/>
            <person name="Gruber A."/>
            <person name="Hipkin R."/>
            <person name="Janech M."/>
            <person name="Kroth P."/>
            <person name="Leese F."/>
            <person name="Lindquist E."/>
            <person name="Lyon B.R."/>
            <person name="Martin J."/>
            <person name="Mayer C."/>
            <person name="Parker M."/>
            <person name="Quesneville H."/>
            <person name="Raymond J."/>
            <person name="Uhlig C."/>
            <person name="Valentin K.U."/>
            <person name="Worden A.Z."/>
            <person name="Armbrust E.V."/>
            <person name="Bowler C."/>
            <person name="Green B."/>
            <person name="Moulton V."/>
            <person name="Van Oosterhout C."/>
            <person name="Grigoriev I."/>
        </authorList>
    </citation>
    <scope>NUCLEOTIDE SEQUENCE [LARGE SCALE GENOMIC DNA]</scope>
    <source>
        <strain evidence="1 2">CCMP1102</strain>
    </source>
</reference>
<sequence>MAKRKANTGICIPRRSPRLQELAEEERIARITARITEMEVMTLDGFNCLYNSKTIITVARPPEDDLPKDGALCHTYLYSIVERFIDLLSRSDLTVEKLTFENVPVDEEQLKKVLRRCCTSTLKSLTMKGDYQDSRWFSLSKAFSVNHFNANEYEKRWTYELPRSSVLETISFVPGLKKPTTNDLRAMYYLALKNKNLKSIKVLNSDNKQVKGTIILSERWHGADFIKKTLDILSERALNEYHSKLERLGMDMDRSLYIRLKALLWCQTVEKLLSDPSSIPGIFDKDDHSMVQSIVAARSFSELLAPSFHVPYRFWSFLYES</sequence>